<name>A0A6B3NF99_9CYAN</name>
<dbReference type="AlphaFoldDB" id="A0A6B3NF99"/>
<feature type="transmembrane region" description="Helical" evidence="5">
    <location>
        <begin position="42"/>
        <end position="65"/>
    </location>
</feature>
<feature type="domain" description="HAMP" evidence="7">
    <location>
        <begin position="459"/>
        <end position="510"/>
    </location>
</feature>
<evidence type="ECO:0000256" key="2">
    <source>
        <dbReference type="ARBA" id="ARBA00029447"/>
    </source>
</evidence>
<proteinExistence type="inferred from homology"/>
<keyword evidence="1 3" id="KW-0807">Transducer</keyword>
<evidence type="ECO:0000313" key="8">
    <source>
        <dbReference type="EMBL" id="NER27878.1"/>
    </source>
</evidence>
<dbReference type="PROSITE" id="PS50885">
    <property type="entry name" value="HAMP"/>
    <property type="match status" value="2"/>
</dbReference>
<dbReference type="PROSITE" id="PS50111">
    <property type="entry name" value="CHEMOTAXIS_TRANSDUC_2"/>
    <property type="match status" value="1"/>
</dbReference>
<gene>
    <name evidence="8" type="ORF">F6J89_09645</name>
</gene>
<sequence length="787" mass="85502">MESSLPFPLEAVPNQSKTINTKVNRNKILQRFYNLPIRNKQLLGLFTSEVISILGLVGVGALLIVSSGQSQLRNQAKSELVVTQLNYNTKIDQMGFGFRGQSDNFAIIAAANQGDALTPDLKQKVKKILQNEIKAREIEYATLVGRDLTVIVNANEDRTGEFFNPNNLVDQVFRKPEQIKSSEIVSWSELIKESPPLPPNLMNQDALIRYTVTPVKNPNTNNVIAALVSGDIVNSKSPIVEKTLEAFGGGYSAIYLRKPDGDFILTTAKNQSQNLGSDSELNQVNLPDQTLLKEAVISPGETVTKRIAIGKQTYTMAAIALENFAGDPIAVLVRGTPEVQLNELLKNSLLLQLLVSALALTADVFLAIFLGKTIVKPVKQLQSTAQEFSQGNRQARAEILADDEFGQLANTFNQMADSIDSNIEEISLKEIKIRQEVEQARSLQQSTKIIAEEQRQIREMLQKRAVELLKEVDLISKGDLTIKAKVTADEIGTIADAYNVTVSSLRQVVTQVQAAAQQVTTSTMDALVSVESLSVAALQGESEMAAALDRTQVMAESVKDVATKAEQAETFVKQATQKVQLGDTAMNRTVDGMMAIRETVAQTRQKVKRLGESSQKISAVVNLINSFAEQSNLLALNASIEAARAGEGGKGFAVVASQVRSLAQQSATATSEIEELVSEIQAETNEVVVAMETGTEQVVMGTQLVNETRHNLNQITAASNDINRLVKEITRATFVQSVASEAVTQTITNVAEIASKTSQEAEVVSSAFEQLSQVAQTLQANASKFKV</sequence>
<evidence type="ECO:0000256" key="1">
    <source>
        <dbReference type="ARBA" id="ARBA00023224"/>
    </source>
</evidence>
<evidence type="ECO:0000259" key="6">
    <source>
        <dbReference type="PROSITE" id="PS50111"/>
    </source>
</evidence>
<accession>A0A6B3NF99</accession>
<reference evidence="8" key="1">
    <citation type="submission" date="2019-11" db="EMBL/GenBank/DDBJ databases">
        <title>Genomic insights into an expanded diversity of filamentous marine cyanobacteria reveals the extraordinary biosynthetic potential of Moorea and Okeania.</title>
        <authorList>
            <person name="Ferreira Leao T."/>
            <person name="Wang M."/>
            <person name="Moss N."/>
            <person name="Da Silva R."/>
            <person name="Sanders J."/>
            <person name="Nurk S."/>
            <person name="Gurevich A."/>
            <person name="Humphrey G."/>
            <person name="Reher R."/>
            <person name="Zhu Q."/>
            <person name="Belda-Ferre P."/>
            <person name="Glukhov E."/>
            <person name="Rex R."/>
            <person name="Dorrestein P.C."/>
            <person name="Knight R."/>
            <person name="Pevzner P."/>
            <person name="Gerwick W.H."/>
            <person name="Gerwick L."/>
        </authorList>
    </citation>
    <scope>NUCLEOTIDE SEQUENCE</scope>
    <source>
        <strain evidence="8">SIO1C4</strain>
    </source>
</reference>
<feature type="transmembrane region" description="Helical" evidence="5">
    <location>
        <begin position="349"/>
        <end position="370"/>
    </location>
</feature>
<evidence type="ECO:0000259" key="7">
    <source>
        <dbReference type="PROSITE" id="PS50885"/>
    </source>
</evidence>
<keyword evidence="5" id="KW-1133">Transmembrane helix</keyword>
<feature type="domain" description="HAMP" evidence="7">
    <location>
        <begin position="372"/>
        <end position="424"/>
    </location>
</feature>
<evidence type="ECO:0000256" key="3">
    <source>
        <dbReference type="PROSITE-ProRule" id="PRU00284"/>
    </source>
</evidence>
<dbReference type="EMBL" id="JAAHFQ010000144">
    <property type="protein sequence ID" value="NER27878.1"/>
    <property type="molecule type" value="Genomic_DNA"/>
</dbReference>
<feature type="coiled-coil region" evidence="4">
    <location>
        <begin position="659"/>
        <end position="686"/>
    </location>
</feature>
<dbReference type="Pfam" id="PF00015">
    <property type="entry name" value="MCPsignal"/>
    <property type="match status" value="1"/>
</dbReference>
<dbReference type="GO" id="GO:0006935">
    <property type="term" value="P:chemotaxis"/>
    <property type="evidence" value="ECO:0007669"/>
    <property type="project" value="InterPro"/>
</dbReference>
<comment type="caution">
    <text evidence="8">The sequence shown here is derived from an EMBL/GenBank/DDBJ whole genome shotgun (WGS) entry which is preliminary data.</text>
</comment>
<dbReference type="Gene3D" id="1.10.287.950">
    <property type="entry name" value="Methyl-accepting chemotaxis protein"/>
    <property type="match status" value="1"/>
</dbReference>
<dbReference type="SUPFAM" id="SSF158472">
    <property type="entry name" value="HAMP domain-like"/>
    <property type="match status" value="1"/>
</dbReference>
<dbReference type="SMART" id="SM00283">
    <property type="entry name" value="MA"/>
    <property type="match status" value="1"/>
</dbReference>
<dbReference type="GO" id="GO:0007165">
    <property type="term" value="P:signal transduction"/>
    <property type="evidence" value="ECO:0007669"/>
    <property type="project" value="UniProtKB-KW"/>
</dbReference>
<dbReference type="SUPFAM" id="SSF58104">
    <property type="entry name" value="Methyl-accepting chemotaxis protein (MCP) signaling domain"/>
    <property type="match status" value="1"/>
</dbReference>
<evidence type="ECO:0000256" key="5">
    <source>
        <dbReference type="SAM" id="Phobius"/>
    </source>
</evidence>
<keyword evidence="5" id="KW-0472">Membrane</keyword>
<organism evidence="8">
    <name type="scientific">Symploca sp. SIO1C4</name>
    <dbReference type="NCBI Taxonomy" id="2607765"/>
    <lineage>
        <taxon>Bacteria</taxon>
        <taxon>Bacillati</taxon>
        <taxon>Cyanobacteriota</taxon>
        <taxon>Cyanophyceae</taxon>
        <taxon>Coleofasciculales</taxon>
        <taxon>Coleofasciculaceae</taxon>
        <taxon>Symploca</taxon>
    </lineage>
</organism>
<keyword evidence="5" id="KW-0812">Transmembrane</keyword>
<dbReference type="Gene3D" id="6.10.340.10">
    <property type="match status" value="1"/>
</dbReference>
<evidence type="ECO:0000256" key="4">
    <source>
        <dbReference type="SAM" id="Coils"/>
    </source>
</evidence>
<dbReference type="PANTHER" id="PTHR32089">
    <property type="entry name" value="METHYL-ACCEPTING CHEMOTAXIS PROTEIN MCPB"/>
    <property type="match status" value="1"/>
</dbReference>
<feature type="domain" description="Methyl-accepting transducer" evidence="6">
    <location>
        <begin position="515"/>
        <end position="751"/>
    </location>
</feature>
<dbReference type="GO" id="GO:0004888">
    <property type="term" value="F:transmembrane signaling receptor activity"/>
    <property type="evidence" value="ECO:0007669"/>
    <property type="project" value="InterPro"/>
</dbReference>
<dbReference type="InterPro" id="IPR003660">
    <property type="entry name" value="HAMP_dom"/>
</dbReference>
<dbReference type="CDD" id="cd11386">
    <property type="entry name" value="MCP_signal"/>
    <property type="match status" value="1"/>
</dbReference>
<dbReference type="PRINTS" id="PR00260">
    <property type="entry name" value="CHEMTRNSDUCR"/>
</dbReference>
<protein>
    <submittedName>
        <fullName evidence="8">HAMP domain-containing protein</fullName>
    </submittedName>
</protein>
<dbReference type="CDD" id="cd06225">
    <property type="entry name" value="HAMP"/>
    <property type="match status" value="1"/>
</dbReference>
<dbReference type="GO" id="GO:0016020">
    <property type="term" value="C:membrane"/>
    <property type="evidence" value="ECO:0007669"/>
    <property type="project" value="InterPro"/>
</dbReference>
<dbReference type="SMART" id="SM00304">
    <property type="entry name" value="HAMP"/>
    <property type="match status" value="2"/>
</dbReference>
<dbReference type="InterPro" id="IPR004089">
    <property type="entry name" value="MCPsignal_dom"/>
</dbReference>
<keyword evidence="4" id="KW-0175">Coiled coil</keyword>
<comment type="similarity">
    <text evidence="2">Belongs to the methyl-accepting chemotaxis (MCP) protein family.</text>
</comment>
<dbReference type="Pfam" id="PF00672">
    <property type="entry name" value="HAMP"/>
    <property type="match status" value="1"/>
</dbReference>
<dbReference type="PANTHER" id="PTHR32089:SF114">
    <property type="entry name" value="METHYL-ACCEPTING CHEMOTAXIS PROTEIN MCPB"/>
    <property type="match status" value="1"/>
</dbReference>
<dbReference type="InterPro" id="IPR004090">
    <property type="entry name" value="Chemotax_Me-accpt_rcpt"/>
</dbReference>
<feature type="coiled-coil region" evidence="4">
    <location>
        <begin position="443"/>
        <end position="471"/>
    </location>
</feature>